<gene>
    <name evidence="2" type="primary">LOC113704171</name>
</gene>
<dbReference type="FunFam" id="3.30.530.20:FF:000064">
    <property type="entry name" value="Lachrymatory-factor synthase"/>
    <property type="match status" value="1"/>
</dbReference>
<proteinExistence type="predicted"/>
<evidence type="ECO:0000313" key="1">
    <source>
        <dbReference type="Proteomes" id="UP001652660"/>
    </source>
</evidence>
<protein>
    <submittedName>
        <fullName evidence="2">Lachrymatory-factor synthase</fullName>
    </submittedName>
</protein>
<dbReference type="PANTHER" id="PTHR33789:SF15">
    <property type="entry name" value="LACHRYMATORY-FACTOR SYNTHASE"/>
    <property type="match status" value="1"/>
</dbReference>
<dbReference type="RefSeq" id="XP_027081689.1">
    <property type="nucleotide sequence ID" value="XM_027225888.2"/>
</dbReference>
<dbReference type="InterPro" id="IPR023393">
    <property type="entry name" value="START-like_dom_sf"/>
</dbReference>
<evidence type="ECO:0000313" key="2">
    <source>
        <dbReference type="RefSeq" id="XP_027081689.1"/>
    </source>
</evidence>
<reference evidence="2" key="2">
    <citation type="submission" date="2025-08" db="UniProtKB">
        <authorList>
            <consortium name="RefSeq"/>
        </authorList>
    </citation>
    <scope>IDENTIFICATION</scope>
    <source>
        <tissue evidence="2">Leaves</tissue>
    </source>
</reference>
<name>A0A6P6TTE2_COFAR</name>
<dbReference type="Pfam" id="PF10604">
    <property type="entry name" value="Polyketide_cyc2"/>
    <property type="match status" value="1"/>
</dbReference>
<dbReference type="Gene3D" id="3.30.530.20">
    <property type="match status" value="1"/>
</dbReference>
<dbReference type="InterPro" id="IPR019587">
    <property type="entry name" value="Polyketide_cyclase/dehydratase"/>
</dbReference>
<keyword evidence="1" id="KW-1185">Reference proteome</keyword>
<dbReference type="GO" id="GO:0004864">
    <property type="term" value="F:protein phosphatase inhibitor activity"/>
    <property type="evidence" value="ECO:0007669"/>
    <property type="project" value="UniProtKB-ARBA"/>
</dbReference>
<accession>A0A6P6TTE2</accession>
<dbReference type="SUPFAM" id="SSF55961">
    <property type="entry name" value="Bet v1-like"/>
    <property type="match status" value="1"/>
</dbReference>
<sequence>MEQPISKPKWEAKVSTKLANASADQIWPFLEDFFGIHKYFPSLAASYGIHGSNGEIGSIRYCEGSSIPSQETKDNKERSTVISWSKEKLTAIDPAEKSLSYEIIDSNTGFHSYVSTIQINKNPIPAGDSTIVGSGDEDGGRLGCVIEWSFSVDAVGGWRLEDLVKKYEVGLHRMAQKMEDILNNSGEGRKTNDRKADEER</sequence>
<dbReference type="PANTHER" id="PTHR33789">
    <property type="entry name" value="LACHRYMATORY-FACTOR SYNTHASE"/>
    <property type="match status" value="1"/>
</dbReference>
<dbReference type="AlphaFoldDB" id="A0A6P6TTE2"/>
<dbReference type="InterPro" id="IPR053249">
    <property type="entry name" value="LFS"/>
</dbReference>
<dbReference type="Proteomes" id="UP001652660">
    <property type="component" value="Chromosome 8e"/>
</dbReference>
<organism evidence="1 2">
    <name type="scientific">Coffea arabica</name>
    <name type="common">Arabian coffee</name>
    <dbReference type="NCBI Taxonomy" id="13443"/>
    <lineage>
        <taxon>Eukaryota</taxon>
        <taxon>Viridiplantae</taxon>
        <taxon>Streptophyta</taxon>
        <taxon>Embryophyta</taxon>
        <taxon>Tracheophyta</taxon>
        <taxon>Spermatophyta</taxon>
        <taxon>Magnoliopsida</taxon>
        <taxon>eudicotyledons</taxon>
        <taxon>Gunneridae</taxon>
        <taxon>Pentapetalae</taxon>
        <taxon>asterids</taxon>
        <taxon>lamiids</taxon>
        <taxon>Gentianales</taxon>
        <taxon>Rubiaceae</taxon>
        <taxon>Ixoroideae</taxon>
        <taxon>Gardenieae complex</taxon>
        <taxon>Bertiereae - Coffeeae clade</taxon>
        <taxon>Coffeeae</taxon>
        <taxon>Coffea</taxon>
    </lineage>
</organism>
<dbReference type="GeneID" id="113704171"/>
<dbReference type="CDD" id="cd07821">
    <property type="entry name" value="PYR_PYL_RCAR_like"/>
    <property type="match status" value="1"/>
</dbReference>
<reference evidence="1" key="1">
    <citation type="journal article" date="2025" name="Foods">
        <title>Unveiling the Microbial Signatures of Arabica Coffee Cherries: Insights into Ripeness Specific Diversity, Functional Traits, and Implications for Quality and Safety.</title>
        <authorList>
            <consortium name="RefSeq"/>
            <person name="Tenea G.N."/>
            <person name="Cifuentes V."/>
            <person name="Reyes P."/>
            <person name="Cevallos-Vallejos M."/>
        </authorList>
    </citation>
    <scope>NUCLEOTIDE SEQUENCE [LARGE SCALE GENOMIC DNA]</scope>
</reference>